<sequence length="154" mass="18039">MRIYTLGTSNRKDYEFAKLLSKYNIQVIFDVRRFPVSQFPQFTRENLQKLCQTQKTEYIYLGNELGGYRTGGYKQYTNSEEFKRGVAIIRNTAEKRVACILCAERMPTHCHRRFIAEELAKAGFEVIHIIDENTIRQPKDFKAIRSKSNQSAKD</sequence>
<dbReference type="PANTHER" id="PTHR39337:SF1">
    <property type="entry name" value="BLR5642 PROTEIN"/>
    <property type="match status" value="1"/>
</dbReference>
<dbReference type="PANTHER" id="PTHR39337">
    <property type="entry name" value="BLR5642 PROTEIN"/>
    <property type="match status" value="1"/>
</dbReference>
<dbReference type="Pfam" id="PF04343">
    <property type="entry name" value="DUF488"/>
    <property type="match status" value="1"/>
</dbReference>
<accession>A0A7C6EAT9</accession>
<protein>
    <submittedName>
        <fullName evidence="1">DUF488 domain-containing protein</fullName>
    </submittedName>
</protein>
<name>A0A7C6EAT9_UNCW3</name>
<dbReference type="EMBL" id="DTLI01000150">
    <property type="protein sequence ID" value="HHS52454.1"/>
    <property type="molecule type" value="Genomic_DNA"/>
</dbReference>
<reference evidence="1" key="1">
    <citation type="journal article" date="2020" name="mSystems">
        <title>Genome- and Community-Level Interaction Insights into Carbon Utilization and Element Cycling Functions of Hydrothermarchaeota in Hydrothermal Sediment.</title>
        <authorList>
            <person name="Zhou Z."/>
            <person name="Liu Y."/>
            <person name="Xu W."/>
            <person name="Pan J."/>
            <person name="Luo Z.H."/>
            <person name="Li M."/>
        </authorList>
    </citation>
    <scope>NUCLEOTIDE SEQUENCE [LARGE SCALE GENOMIC DNA]</scope>
    <source>
        <strain evidence="1">SpSt-876</strain>
    </source>
</reference>
<dbReference type="AlphaFoldDB" id="A0A7C6EAT9"/>
<comment type="caution">
    <text evidence="1">The sequence shown here is derived from an EMBL/GenBank/DDBJ whole genome shotgun (WGS) entry which is preliminary data.</text>
</comment>
<dbReference type="PIRSF" id="PIRSF024492">
    <property type="entry name" value="UCP024492"/>
    <property type="match status" value="1"/>
</dbReference>
<dbReference type="InterPro" id="IPR014519">
    <property type="entry name" value="UCP024492"/>
</dbReference>
<organism evidence="1">
    <name type="scientific">candidate division WOR-3 bacterium</name>
    <dbReference type="NCBI Taxonomy" id="2052148"/>
    <lineage>
        <taxon>Bacteria</taxon>
        <taxon>Bacteria division WOR-3</taxon>
    </lineage>
</organism>
<dbReference type="InterPro" id="IPR007438">
    <property type="entry name" value="DUF488"/>
</dbReference>
<proteinExistence type="predicted"/>
<gene>
    <name evidence="1" type="ORF">ENW73_06275</name>
</gene>
<evidence type="ECO:0000313" key="1">
    <source>
        <dbReference type="EMBL" id="HHS52454.1"/>
    </source>
</evidence>